<organism evidence="1 2">
    <name type="scientific">Auriscalpium vulgare</name>
    <dbReference type="NCBI Taxonomy" id="40419"/>
    <lineage>
        <taxon>Eukaryota</taxon>
        <taxon>Fungi</taxon>
        <taxon>Dikarya</taxon>
        <taxon>Basidiomycota</taxon>
        <taxon>Agaricomycotina</taxon>
        <taxon>Agaricomycetes</taxon>
        <taxon>Russulales</taxon>
        <taxon>Auriscalpiaceae</taxon>
        <taxon>Auriscalpium</taxon>
    </lineage>
</organism>
<name>A0ACB8RA39_9AGAM</name>
<reference evidence="1" key="1">
    <citation type="submission" date="2021-02" db="EMBL/GenBank/DDBJ databases">
        <authorList>
            <consortium name="DOE Joint Genome Institute"/>
            <person name="Ahrendt S."/>
            <person name="Looney B.P."/>
            <person name="Miyauchi S."/>
            <person name="Morin E."/>
            <person name="Drula E."/>
            <person name="Courty P.E."/>
            <person name="Chicoki N."/>
            <person name="Fauchery L."/>
            <person name="Kohler A."/>
            <person name="Kuo A."/>
            <person name="Labutti K."/>
            <person name="Pangilinan J."/>
            <person name="Lipzen A."/>
            <person name="Riley R."/>
            <person name="Andreopoulos W."/>
            <person name="He G."/>
            <person name="Johnson J."/>
            <person name="Barry K.W."/>
            <person name="Grigoriev I.V."/>
            <person name="Nagy L."/>
            <person name="Hibbett D."/>
            <person name="Henrissat B."/>
            <person name="Matheny P.B."/>
            <person name="Labbe J."/>
            <person name="Martin F."/>
        </authorList>
    </citation>
    <scope>NUCLEOTIDE SEQUENCE</scope>
    <source>
        <strain evidence="1">FP105234-sp</strain>
    </source>
</reference>
<protein>
    <submittedName>
        <fullName evidence="1">Kinase-like protein</fullName>
    </submittedName>
</protein>
<sequence>MVHRDLKPDNVLFDDAGHVLLSDFGLVKIFDKESATTSPAYDADLDKCPPGMTKTACGTLDYMSREMLFQKPYSHSVDYWALGVLMFFLLTGRKAFAHDWDDCNDITMAAICGKDIRFENTDYVDDVTSDLIHSLLIKDPAQRPTVSEMKAHAFFADMQGSLARVHLHFAYSPGAGLPMLTIWNMVDPPTNPTPIEGLGPDEAFCVLAPVCDSQIARPSSLFLRVLRYDEEQERLKSNPSKTKIQFCNKIQKWFGGIGGGAKAKARAGK</sequence>
<reference evidence="1" key="2">
    <citation type="journal article" date="2022" name="New Phytol.">
        <title>Evolutionary transition to the ectomycorrhizal habit in the genomes of a hyperdiverse lineage of mushroom-forming fungi.</title>
        <authorList>
            <person name="Looney B."/>
            <person name="Miyauchi S."/>
            <person name="Morin E."/>
            <person name="Drula E."/>
            <person name="Courty P.E."/>
            <person name="Kohler A."/>
            <person name="Kuo A."/>
            <person name="LaButti K."/>
            <person name="Pangilinan J."/>
            <person name="Lipzen A."/>
            <person name="Riley R."/>
            <person name="Andreopoulos W."/>
            <person name="He G."/>
            <person name="Johnson J."/>
            <person name="Nolan M."/>
            <person name="Tritt A."/>
            <person name="Barry K.W."/>
            <person name="Grigoriev I.V."/>
            <person name="Nagy L.G."/>
            <person name="Hibbett D."/>
            <person name="Henrissat B."/>
            <person name="Matheny P.B."/>
            <person name="Labbe J."/>
            <person name="Martin F.M."/>
        </authorList>
    </citation>
    <scope>NUCLEOTIDE SEQUENCE</scope>
    <source>
        <strain evidence="1">FP105234-sp</strain>
    </source>
</reference>
<proteinExistence type="predicted"/>
<keyword evidence="2" id="KW-1185">Reference proteome</keyword>
<dbReference type="Proteomes" id="UP000814033">
    <property type="component" value="Unassembled WGS sequence"/>
</dbReference>
<dbReference type="EMBL" id="MU276195">
    <property type="protein sequence ID" value="KAI0040456.1"/>
    <property type="molecule type" value="Genomic_DNA"/>
</dbReference>
<evidence type="ECO:0000313" key="2">
    <source>
        <dbReference type="Proteomes" id="UP000814033"/>
    </source>
</evidence>
<evidence type="ECO:0000313" key="1">
    <source>
        <dbReference type="EMBL" id="KAI0040456.1"/>
    </source>
</evidence>
<comment type="caution">
    <text evidence="1">The sequence shown here is derived from an EMBL/GenBank/DDBJ whole genome shotgun (WGS) entry which is preliminary data.</text>
</comment>
<accession>A0ACB8RA39</accession>
<gene>
    <name evidence="1" type="ORF">FA95DRAFT_1599418</name>
</gene>